<dbReference type="Proteomes" id="UP000542776">
    <property type="component" value="Unassembled WGS sequence"/>
</dbReference>
<evidence type="ECO:0000313" key="1">
    <source>
        <dbReference type="EMBL" id="MBB4000513.1"/>
    </source>
</evidence>
<accession>A0A7W6MM61</accession>
<dbReference type="AlphaFoldDB" id="A0A7W6MM61"/>
<name>A0A7W6MM61_9HYPH</name>
<reference evidence="1 2" key="1">
    <citation type="submission" date="2020-08" db="EMBL/GenBank/DDBJ databases">
        <title>Genomic Encyclopedia of Type Strains, Phase IV (KMG-IV): sequencing the most valuable type-strain genomes for metagenomic binning, comparative biology and taxonomic classification.</title>
        <authorList>
            <person name="Goeker M."/>
        </authorList>
    </citation>
    <scope>NUCLEOTIDE SEQUENCE [LARGE SCALE GENOMIC DNA]</scope>
    <source>
        <strain evidence="1 2">DSM 102238</strain>
    </source>
</reference>
<sequence>MVSATPSGGWLQSSPIIPGLGFCLNSRAQMVWMTPDLPTSPAPAYHAAPSLAVSAHDPARRPMRLASRR</sequence>
<comment type="caution">
    <text evidence="1">The sequence shown here is derived from an EMBL/GenBank/DDBJ whole genome shotgun (WGS) entry which is preliminary data.</text>
</comment>
<evidence type="ECO:0000313" key="2">
    <source>
        <dbReference type="Proteomes" id="UP000542776"/>
    </source>
</evidence>
<organism evidence="1 2">
    <name type="scientific">Aureimonas pseudogalii</name>
    <dbReference type="NCBI Taxonomy" id="1744844"/>
    <lineage>
        <taxon>Bacteria</taxon>
        <taxon>Pseudomonadati</taxon>
        <taxon>Pseudomonadota</taxon>
        <taxon>Alphaproteobacteria</taxon>
        <taxon>Hyphomicrobiales</taxon>
        <taxon>Aurantimonadaceae</taxon>
        <taxon>Aureimonas</taxon>
    </lineage>
</organism>
<dbReference type="EMBL" id="JACIEK010000022">
    <property type="protein sequence ID" value="MBB4000513.1"/>
    <property type="molecule type" value="Genomic_DNA"/>
</dbReference>
<proteinExistence type="predicted"/>
<gene>
    <name evidence="1" type="ORF">GGR04_004391</name>
</gene>
<protein>
    <submittedName>
        <fullName evidence="1">Gamma-glutamyltranspeptidase</fullName>
    </submittedName>
</protein>
<keyword evidence="2" id="KW-1185">Reference proteome</keyword>